<dbReference type="PANTHER" id="PTHR24416">
    <property type="entry name" value="TYROSINE-PROTEIN KINASE RECEPTOR"/>
    <property type="match status" value="1"/>
</dbReference>
<feature type="transmembrane region" description="Helical" evidence="14">
    <location>
        <begin position="954"/>
        <end position="977"/>
    </location>
</feature>
<evidence type="ECO:0000256" key="9">
    <source>
        <dbReference type="ARBA" id="ARBA00023157"/>
    </source>
</evidence>
<dbReference type="InterPro" id="IPR002049">
    <property type="entry name" value="LE_dom"/>
</dbReference>
<dbReference type="SUPFAM" id="SSF81296">
    <property type="entry name" value="E set domains"/>
    <property type="match status" value="1"/>
</dbReference>
<evidence type="ECO:0000256" key="12">
    <source>
        <dbReference type="ARBA" id="ARBA00023292"/>
    </source>
</evidence>
<dbReference type="Gene3D" id="2.10.25.10">
    <property type="entry name" value="Laminin"/>
    <property type="match status" value="1"/>
</dbReference>
<dbReference type="Proteomes" id="UP000005408">
    <property type="component" value="Unassembled WGS sequence"/>
</dbReference>
<evidence type="ECO:0000259" key="16">
    <source>
        <dbReference type="PROSITE" id="PS50011"/>
    </source>
</evidence>
<dbReference type="Gene3D" id="2.60.40.10">
    <property type="entry name" value="Immunoglobulins"/>
    <property type="match status" value="1"/>
</dbReference>
<dbReference type="Gene3D" id="2.170.300.10">
    <property type="entry name" value="Tie2 ligand-binding domain superfamily"/>
    <property type="match status" value="1"/>
</dbReference>
<evidence type="ECO:0000256" key="2">
    <source>
        <dbReference type="ARBA" id="ARBA00004613"/>
    </source>
</evidence>
<sequence>MTILQESGTWIPFVVCLLVAVDSAVSGFNYTEPTDVKELRLLGQVSATSCGSGSSCTSASDCKSGIVVSPNYTNILDDVEEFCLADDFPLMNELHQGIKKDSNFSTNSSNLDNCTDVTKSLNGMVSTYYGLSFWIYASTPNCNLFNVKKSGSGESQVKLTTTWNIGIKDFFNPEANNKVKGNKWNHIYLRTESLSKTSVFINGEYFEFASGLPQNPENVILNINCSNIYVVDFRFYWEYLTNREIYNGIFGGTDLSELPISFPACRCPQTHPLLGWDTDDPSGVFCKDLTDRENITRLSDGMVDNLRDNNITSVWTGSDSTPTVNFTFDQVFMIDILSIDFVPNSEPKSVEISLFVGDKKMSSEEFTSFQSNNLTWNIRKTLGPLSGNSTRSEVEKMVADKIEIKMTKLGSSSSVSIKETSIKGRCYCNGHSRFCQIFGRNFNCTCNNERNVQGDSCELCTDPGKFQEEFACDNSCNCNSIGTNGNTLVCQGVGGQCNCKTNVTGRVCDMCKPLHYSLSDGCRRCNCGPGTKSCDTNTGACTCKNNTEVCTDKCERCLPEYYGVSGTECVPCGCDSRGIQESNCSEPTGQCACKANVQGRQCSECKDGYHYLERDNSQGCKPCKCNKVGRMSEICDKGVMGLCTCRGNFTYQNNIYCDPVTALNLDPAFGPISGSTNVTVRGKLLYSRNINVEFSMDSSIYTKPLSIDDNEIKLSTPSRTSEGKVILRLRWAGAYDINSNNVDFARNFTFEYRPDPNVTNMKPINAFKSGGCKISITGTNLNSVAKPRLIVYSNGVRRGRTEDCAPEGPGLILCNSPKGYSVGATLRYGLQLDGTEMYENFTMFSSNTIKIVIDPVPTTEEAIVQDYKPVFETELTIEGQQFTSGCSSSDFKVMLRGSSANYSCLIKSLEQKLIKCEPDLGFPGVDEEVMMMLYIGGKPYDIQKVKLHTFWNTWQFILIAVGGSVFILLVTLIPLFVCCCCRSKKMNVNNDTTDTGKDFTSLNNMDPQLLVNRQQNSYVDVRIDKDCWTEFIHKVNESVRKMLKSSQVDKSDIVVGSRCIKKGADVRIVDGHFAPGTGKPYAGKSTMIKTMVGNFGNFENNSVPEWVNTGLQECLRFRDIFDDNVLQMQGVSVDKERFYILYRGYKRSLKDYLNDQSNTPTKAILLNMCVQLMEGLQFIHNNGITHKDLAARNCVVDEDGDFFKVSDGAFSWSLYPEEYMYDSRREKFLPVRWMAPESLTAGFYDAASDVWAYGVLVWEIMSLALYLPYHDQEEDEKIKSYVVDSGFRLGKPELASDSLYQEIMLPCWEHQSAQRLKLSEIGDKFELLQNPGALDHQTSYVNNAELLEEDMPVYYNYGSE</sequence>
<evidence type="ECO:0000259" key="17">
    <source>
        <dbReference type="PROSITE" id="PS50027"/>
    </source>
</evidence>
<feature type="domain" description="Laminin EGF-like" evidence="17">
    <location>
        <begin position="476"/>
        <end position="524"/>
    </location>
</feature>
<dbReference type="CDD" id="cd00055">
    <property type="entry name" value="EGF_Lam"/>
    <property type="match status" value="3"/>
</dbReference>
<evidence type="ECO:0000256" key="13">
    <source>
        <dbReference type="PROSITE-ProRule" id="PRU00460"/>
    </source>
</evidence>
<keyword evidence="3" id="KW-0964">Secreted</keyword>
<dbReference type="CDD" id="cd00603">
    <property type="entry name" value="IPT_PCSR"/>
    <property type="match status" value="1"/>
</dbReference>
<evidence type="ECO:0000256" key="1">
    <source>
        <dbReference type="ARBA" id="ARBA00004167"/>
    </source>
</evidence>
<dbReference type="PROSITE" id="PS01248">
    <property type="entry name" value="EGF_LAM_1"/>
    <property type="match status" value="1"/>
</dbReference>
<dbReference type="PRINTS" id="PR00011">
    <property type="entry name" value="EGFLAMININ"/>
</dbReference>
<dbReference type="PANTHER" id="PTHR24416:SF611">
    <property type="entry name" value="TYROSINE-PROTEIN KINASE TRANSMEMBRANE RECEPTOR ROR"/>
    <property type="match status" value="1"/>
</dbReference>
<dbReference type="Pfam" id="PF07714">
    <property type="entry name" value="PK_Tyr_Ser-Thr"/>
    <property type="match status" value="1"/>
</dbReference>
<dbReference type="InterPro" id="IPR008266">
    <property type="entry name" value="Tyr_kinase_AS"/>
</dbReference>
<evidence type="ECO:0000256" key="11">
    <source>
        <dbReference type="ARBA" id="ARBA00023180"/>
    </source>
</evidence>
<dbReference type="Pfam" id="PF00053">
    <property type="entry name" value="EGF_laminin"/>
    <property type="match status" value="3"/>
</dbReference>
<dbReference type="InterPro" id="IPR050122">
    <property type="entry name" value="RTK"/>
</dbReference>
<dbReference type="InterPro" id="IPR013783">
    <property type="entry name" value="Ig-like_fold"/>
</dbReference>
<dbReference type="GO" id="GO:0007169">
    <property type="term" value="P:cell surface receptor protein tyrosine kinase signaling pathway"/>
    <property type="evidence" value="ECO:0007669"/>
    <property type="project" value="TreeGrafter"/>
</dbReference>
<name>A0A8W8IGM0_MAGGI</name>
<comment type="caution">
    <text evidence="13">Lacks conserved residue(s) required for the propagation of feature annotation.</text>
</comment>
<evidence type="ECO:0000256" key="7">
    <source>
        <dbReference type="ARBA" id="ARBA00022989"/>
    </source>
</evidence>
<evidence type="ECO:0000256" key="5">
    <source>
        <dbReference type="ARBA" id="ARBA00022729"/>
    </source>
</evidence>
<feature type="domain" description="Protein kinase" evidence="16">
    <location>
        <begin position="1054"/>
        <end position="1328"/>
    </location>
</feature>
<feature type="disulfide bond" evidence="13">
    <location>
        <begin position="499"/>
        <end position="508"/>
    </location>
</feature>
<dbReference type="GO" id="GO:0043235">
    <property type="term" value="C:receptor complex"/>
    <property type="evidence" value="ECO:0007669"/>
    <property type="project" value="TreeGrafter"/>
</dbReference>
<organism evidence="18 19">
    <name type="scientific">Magallana gigas</name>
    <name type="common">Pacific oyster</name>
    <name type="synonym">Crassostrea gigas</name>
    <dbReference type="NCBI Taxonomy" id="29159"/>
    <lineage>
        <taxon>Eukaryota</taxon>
        <taxon>Metazoa</taxon>
        <taxon>Spiralia</taxon>
        <taxon>Lophotrochozoa</taxon>
        <taxon>Mollusca</taxon>
        <taxon>Bivalvia</taxon>
        <taxon>Autobranchia</taxon>
        <taxon>Pteriomorphia</taxon>
        <taxon>Ostreida</taxon>
        <taxon>Ostreoidea</taxon>
        <taxon>Ostreidae</taxon>
        <taxon>Magallana</taxon>
    </lineage>
</organism>
<accession>A0A8W8IGM0</accession>
<feature type="disulfide bond" evidence="13">
    <location>
        <begin position="574"/>
        <end position="591"/>
    </location>
</feature>
<feature type="chain" id="PRO_5036455139" description="Receptor protein-tyrosine kinase" evidence="15">
    <location>
        <begin position="28"/>
        <end position="1360"/>
    </location>
</feature>
<feature type="domain" description="Laminin EGF-like" evidence="17">
    <location>
        <begin position="572"/>
        <end position="622"/>
    </location>
</feature>
<dbReference type="InterPro" id="IPR014756">
    <property type="entry name" value="Ig_E-set"/>
</dbReference>
<proteinExistence type="predicted"/>
<dbReference type="Pfam" id="PF01833">
    <property type="entry name" value="TIG"/>
    <property type="match status" value="1"/>
</dbReference>
<dbReference type="PROSITE" id="PS50027">
    <property type="entry name" value="EGF_LAM_2"/>
    <property type="match status" value="3"/>
</dbReference>
<dbReference type="SMART" id="SM00180">
    <property type="entry name" value="EGF_Lam"/>
    <property type="match status" value="3"/>
</dbReference>
<dbReference type="PROSITE" id="PS00109">
    <property type="entry name" value="PROTEIN_KINASE_TYR"/>
    <property type="match status" value="1"/>
</dbReference>
<feature type="domain" description="Laminin EGF-like" evidence="17">
    <location>
        <begin position="525"/>
        <end position="571"/>
    </location>
</feature>
<keyword evidence="19" id="KW-1185">Reference proteome</keyword>
<dbReference type="PRINTS" id="PR00109">
    <property type="entry name" value="TYRKINASE"/>
</dbReference>
<keyword evidence="7 14" id="KW-1133">Transmembrane helix</keyword>
<evidence type="ECO:0000256" key="10">
    <source>
        <dbReference type="ARBA" id="ARBA00023170"/>
    </source>
</evidence>
<dbReference type="InterPro" id="IPR002909">
    <property type="entry name" value="IPT_dom"/>
</dbReference>
<evidence type="ECO:0000256" key="14">
    <source>
        <dbReference type="SAM" id="Phobius"/>
    </source>
</evidence>
<dbReference type="FunFam" id="2.10.25.10:FF:000090">
    <property type="entry name" value="laminin subunit alpha"/>
    <property type="match status" value="1"/>
</dbReference>
<evidence type="ECO:0000313" key="18">
    <source>
        <dbReference type="EnsemblMetazoa" id="G14187.1:cds"/>
    </source>
</evidence>
<dbReference type="InterPro" id="IPR011009">
    <property type="entry name" value="Kinase-like_dom_sf"/>
</dbReference>
<dbReference type="GO" id="GO:0005524">
    <property type="term" value="F:ATP binding"/>
    <property type="evidence" value="ECO:0007669"/>
    <property type="project" value="InterPro"/>
</dbReference>
<evidence type="ECO:0000256" key="6">
    <source>
        <dbReference type="ARBA" id="ARBA00022737"/>
    </source>
</evidence>
<evidence type="ECO:0000256" key="4">
    <source>
        <dbReference type="ARBA" id="ARBA00022692"/>
    </source>
</evidence>
<dbReference type="SUPFAM" id="SSF57196">
    <property type="entry name" value="EGF/Laminin"/>
    <property type="match status" value="2"/>
</dbReference>
<dbReference type="EnsemblMetazoa" id="G14187.1">
    <property type="protein sequence ID" value="G14187.1:cds"/>
    <property type="gene ID" value="G14187"/>
</dbReference>
<evidence type="ECO:0000313" key="19">
    <source>
        <dbReference type="Proteomes" id="UP000005408"/>
    </source>
</evidence>
<evidence type="ECO:0000256" key="15">
    <source>
        <dbReference type="SAM" id="SignalP"/>
    </source>
</evidence>
<keyword evidence="8 14" id="KW-0472">Membrane</keyword>
<dbReference type="Gene3D" id="1.10.510.10">
    <property type="entry name" value="Transferase(Phosphotransferase) domain 1"/>
    <property type="match status" value="1"/>
</dbReference>
<feature type="signal peptide" evidence="15">
    <location>
        <begin position="1"/>
        <end position="27"/>
    </location>
</feature>
<keyword evidence="11" id="KW-0325">Glycoprotein</keyword>
<keyword evidence="4 14" id="KW-0812">Transmembrane</keyword>
<keyword evidence="10" id="KW-0675">Receptor</keyword>
<keyword evidence="5 15" id="KW-0732">Signal</keyword>
<reference evidence="18" key="1">
    <citation type="submission" date="2022-08" db="UniProtKB">
        <authorList>
            <consortium name="EnsemblMetazoa"/>
        </authorList>
    </citation>
    <scope>IDENTIFICATION</scope>
    <source>
        <strain evidence="18">05x7-T-G4-1.051#20</strain>
    </source>
</reference>
<evidence type="ECO:0008006" key="20">
    <source>
        <dbReference type="Google" id="ProtNLM"/>
    </source>
</evidence>
<dbReference type="InterPro" id="IPR001245">
    <property type="entry name" value="Ser-Thr/Tyr_kinase_cat_dom"/>
</dbReference>
<keyword evidence="12 13" id="KW-0424">Laminin EGF-like domain</keyword>
<dbReference type="GO" id="GO:0004714">
    <property type="term" value="F:transmembrane receptor protein tyrosine kinase activity"/>
    <property type="evidence" value="ECO:0007669"/>
    <property type="project" value="TreeGrafter"/>
</dbReference>
<dbReference type="GO" id="GO:0005886">
    <property type="term" value="C:plasma membrane"/>
    <property type="evidence" value="ECO:0007669"/>
    <property type="project" value="TreeGrafter"/>
</dbReference>
<dbReference type="GO" id="GO:0005576">
    <property type="term" value="C:extracellular region"/>
    <property type="evidence" value="ECO:0007669"/>
    <property type="project" value="UniProtKB-SubCell"/>
</dbReference>
<dbReference type="PROSITE" id="PS50011">
    <property type="entry name" value="PROTEIN_KINASE_DOM"/>
    <property type="match status" value="1"/>
</dbReference>
<dbReference type="SMART" id="SM00429">
    <property type="entry name" value="IPT"/>
    <property type="match status" value="2"/>
</dbReference>
<keyword evidence="9 13" id="KW-1015">Disulfide bond</keyword>
<evidence type="ECO:0000256" key="8">
    <source>
        <dbReference type="ARBA" id="ARBA00023136"/>
    </source>
</evidence>
<evidence type="ECO:0000256" key="3">
    <source>
        <dbReference type="ARBA" id="ARBA00022525"/>
    </source>
</evidence>
<feature type="disulfide bond" evidence="13">
    <location>
        <begin position="572"/>
        <end position="584"/>
    </location>
</feature>
<dbReference type="SUPFAM" id="SSF56112">
    <property type="entry name" value="Protein kinase-like (PK-like)"/>
    <property type="match status" value="1"/>
</dbReference>
<dbReference type="InterPro" id="IPR000719">
    <property type="entry name" value="Prot_kinase_dom"/>
</dbReference>
<comment type="subcellular location">
    <subcellularLocation>
        <location evidence="1">Membrane</location>
        <topology evidence="1">Single-pass membrane protein</topology>
    </subcellularLocation>
    <subcellularLocation>
        <location evidence="2">Secreted</location>
    </subcellularLocation>
</comment>
<keyword evidence="6" id="KW-0677">Repeat</keyword>
<protein>
    <recommendedName>
        <fullName evidence="20">Receptor protein-tyrosine kinase</fullName>
    </recommendedName>
</protein>
<feature type="disulfide bond" evidence="13">
    <location>
        <begin position="593"/>
        <end position="602"/>
    </location>
</feature>